<protein>
    <submittedName>
        <fullName evidence="2">Uncharacterized protein</fullName>
    </submittedName>
</protein>
<comment type="caution">
    <text evidence="2">The sequence shown here is derived from an EMBL/GenBank/DDBJ whole genome shotgun (WGS) entry which is preliminary data.</text>
</comment>
<dbReference type="EMBL" id="JARK01001582">
    <property type="protein sequence ID" value="EYB88475.1"/>
    <property type="molecule type" value="Genomic_DNA"/>
</dbReference>
<proteinExistence type="predicted"/>
<feature type="compositionally biased region" description="Basic and acidic residues" evidence="1">
    <location>
        <begin position="52"/>
        <end position="66"/>
    </location>
</feature>
<organism evidence="2 3">
    <name type="scientific">Ancylostoma ceylanicum</name>
    <dbReference type="NCBI Taxonomy" id="53326"/>
    <lineage>
        <taxon>Eukaryota</taxon>
        <taxon>Metazoa</taxon>
        <taxon>Ecdysozoa</taxon>
        <taxon>Nematoda</taxon>
        <taxon>Chromadorea</taxon>
        <taxon>Rhabditida</taxon>
        <taxon>Rhabditina</taxon>
        <taxon>Rhabditomorpha</taxon>
        <taxon>Strongyloidea</taxon>
        <taxon>Ancylostomatidae</taxon>
        <taxon>Ancylostomatinae</taxon>
        <taxon>Ancylostoma</taxon>
    </lineage>
</organism>
<evidence type="ECO:0000313" key="2">
    <source>
        <dbReference type="EMBL" id="EYB88475.1"/>
    </source>
</evidence>
<gene>
    <name evidence="2" type="primary">Acey_s0246.g3</name>
    <name evidence="2" type="ORF">Y032_0246g3</name>
</gene>
<keyword evidence="3" id="KW-1185">Reference proteome</keyword>
<reference evidence="3" key="1">
    <citation type="journal article" date="2015" name="Nat. Genet.">
        <title>The genome and transcriptome of the zoonotic hookworm Ancylostoma ceylanicum identify infection-specific gene families.</title>
        <authorList>
            <person name="Schwarz E.M."/>
            <person name="Hu Y."/>
            <person name="Antoshechkin I."/>
            <person name="Miller M.M."/>
            <person name="Sternberg P.W."/>
            <person name="Aroian R.V."/>
        </authorList>
    </citation>
    <scope>NUCLEOTIDE SEQUENCE</scope>
    <source>
        <strain evidence="3">HY135</strain>
    </source>
</reference>
<accession>A0A016SCW3</accession>
<feature type="region of interest" description="Disordered" evidence="1">
    <location>
        <begin position="107"/>
        <end position="126"/>
    </location>
</feature>
<sequence>MTSEFNEDLCSNLANNPEAMLRDETPSEAVRELPLTNGGESRGINEITQKVNEVKQDEGQENPRDDPDVDMNCYEYEPTPEDNKENPRAQDDWYALRTALESALMGLGRATGGNGNTRESSKDWPSRTLKAAPAEILALEISPHFGVFRDGKLIGRDKTV</sequence>
<feature type="compositionally biased region" description="Basic and acidic residues" evidence="1">
    <location>
        <begin position="20"/>
        <end position="31"/>
    </location>
</feature>
<evidence type="ECO:0000313" key="3">
    <source>
        <dbReference type="Proteomes" id="UP000024635"/>
    </source>
</evidence>
<evidence type="ECO:0000256" key="1">
    <source>
        <dbReference type="SAM" id="MobiDB-lite"/>
    </source>
</evidence>
<name>A0A016SCW3_9BILA</name>
<dbReference type="Proteomes" id="UP000024635">
    <property type="component" value="Unassembled WGS sequence"/>
</dbReference>
<feature type="region of interest" description="Disordered" evidence="1">
    <location>
        <begin position="14"/>
        <end position="72"/>
    </location>
</feature>
<dbReference type="AlphaFoldDB" id="A0A016SCW3"/>